<accession>A0ABS7QRD7</accession>
<protein>
    <submittedName>
        <fullName evidence="3">DUF402 domain-containing protein</fullName>
    </submittedName>
</protein>
<evidence type="ECO:0000256" key="1">
    <source>
        <dbReference type="ARBA" id="ARBA00022801"/>
    </source>
</evidence>
<proteinExistence type="predicted"/>
<dbReference type="Gene3D" id="2.40.380.10">
    <property type="entry name" value="FomD-like"/>
    <property type="match status" value="1"/>
</dbReference>
<keyword evidence="4" id="KW-1185">Reference proteome</keyword>
<name>A0ABS7QRD7_9ACTN</name>
<comment type="caution">
    <text evidence="3">The sequence shown here is derived from an EMBL/GenBank/DDBJ whole genome shotgun (WGS) entry which is preliminary data.</text>
</comment>
<organism evidence="3 4">
    <name type="scientific">Streptantibioticus parmotrematis</name>
    <dbReference type="NCBI Taxonomy" id="2873249"/>
    <lineage>
        <taxon>Bacteria</taxon>
        <taxon>Bacillati</taxon>
        <taxon>Actinomycetota</taxon>
        <taxon>Actinomycetes</taxon>
        <taxon>Kitasatosporales</taxon>
        <taxon>Streptomycetaceae</taxon>
        <taxon>Streptantibioticus</taxon>
    </lineage>
</organism>
<dbReference type="PANTHER" id="PTHR39159">
    <property type="match status" value="1"/>
</dbReference>
<evidence type="ECO:0000259" key="2">
    <source>
        <dbReference type="Pfam" id="PF04167"/>
    </source>
</evidence>
<dbReference type="InterPro" id="IPR050212">
    <property type="entry name" value="Ntdp-like"/>
</dbReference>
<dbReference type="PANTHER" id="PTHR39159:SF1">
    <property type="entry name" value="UPF0374 PROTEIN YGAC"/>
    <property type="match status" value="1"/>
</dbReference>
<dbReference type="Proteomes" id="UP001198565">
    <property type="component" value="Unassembled WGS sequence"/>
</dbReference>
<gene>
    <name evidence="3" type="ORF">K7472_12925</name>
</gene>
<dbReference type="SUPFAM" id="SSF159234">
    <property type="entry name" value="FomD-like"/>
    <property type="match status" value="1"/>
</dbReference>
<reference evidence="3 4" key="1">
    <citation type="submission" date="2021-08" db="EMBL/GenBank/DDBJ databases">
        <title>Streptomyces sp. PTM05 isolated from lichen.</title>
        <authorList>
            <person name="Somphong A."/>
            <person name="Phongsopitanun W."/>
            <person name="Tanasupawat S."/>
        </authorList>
    </citation>
    <scope>NUCLEOTIDE SEQUENCE [LARGE SCALE GENOMIC DNA]</scope>
    <source>
        <strain evidence="3 4">Ptm05</strain>
    </source>
</reference>
<dbReference type="RefSeq" id="WP_222977314.1">
    <property type="nucleotide sequence ID" value="NZ_JAINVZ010000007.1"/>
</dbReference>
<evidence type="ECO:0000313" key="4">
    <source>
        <dbReference type="Proteomes" id="UP001198565"/>
    </source>
</evidence>
<feature type="domain" description="DUF402" evidence="2">
    <location>
        <begin position="58"/>
        <end position="155"/>
    </location>
</feature>
<dbReference type="Pfam" id="PF04167">
    <property type="entry name" value="DUF402"/>
    <property type="match status" value="1"/>
</dbReference>
<evidence type="ECO:0000313" key="3">
    <source>
        <dbReference type="EMBL" id="MBY8885748.1"/>
    </source>
</evidence>
<dbReference type="EMBL" id="JAINVZ010000007">
    <property type="protein sequence ID" value="MBY8885748.1"/>
    <property type="molecule type" value="Genomic_DNA"/>
</dbReference>
<dbReference type="InterPro" id="IPR007295">
    <property type="entry name" value="DUF402"/>
</dbReference>
<dbReference type="InterPro" id="IPR035930">
    <property type="entry name" value="FomD-like_sf"/>
</dbReference>
<keyword evidence="1" id="KW-0378">Hydrolase</keyword>
<sequence>MGGQLENVEVVYTKYDGSLHWHHHARRLGEDRFGTWLGCVRGDRMQRGQEPPIACSVGFVLLVPRDAWWTASFNGSPHKYEIYCDITSLPRWTTEDRVTMADLDLDVIRRRDGSVFVDDEDEFAEHQVRYGYPPDVVSGARTTADRLEEAVTRREGPFDGAHEAWLSRVTG</sequence>